<dbReference type="AlphaFoldDB" id="A0A225DRA9"/>
<accession>A0A225DRA9</accession>
<name>A0A225DRA9_9BACT</name>
<organism evidence="2 3">
    <name type="scientific">Fimbriiglobus ruber</name>
    <dbReference type="NCBI Taxonomy" id="1908690"/>
    <lineage>
        <taxon>Bacteria</taxon>
        <taxon>Pseudomonadati</taxon>
        <taxon>Planctomycetota</taxon>
        <taxon>Planctomycetia</taxon>
        <taxon>Gemmatales</taxon>
        <taxon>Gemmataceae</taxon>
        <taxon>Fimbriiglobus</taxon>
    </lineage>
</organism>
<dbReference type="Proteomes" id="UP000214646">
    <property type="component" value="Unassembled WGS sequence"/>
</dbReference>
<gene>
    <name evidence="2" type="ORF">FRUB_04252</name>
</gene>
<comment type="caution">
    <text evidence="2">The sequence shown here is derived from an EMBL/GenBank/DDBJ whole genome shotgun (WGS) entry which is preliminary data.</text>
</comment>
<dbReference type="EMBL" id="NIDE01000005">
    <property type="protein sequence ID" value="OWK42174.1"/>
    <property type="molecule type" value="Genomic_DNA"/>
</dbReference>
<feature type="region of interest" description="Disordered" evidence="1">
    <location>
        <begin position="1"/>
        <end position="23"/>
    </location>
</feature>
<protein>
    <submittedName>
        <fullName evidence="2">Uncharacterized protein</fullName>
    </submittedName>
</protein>
<proteinExistence type="predicted"/>
<evidence type="ECO:0000313" key="3">
    <source>
        <dbReference type="Proteomes" id="UP000214646"/>
    </source>
</evidence>
<evidence type="ECO:0000256" key="1">
    <source>
        <dbReference type="SAM" id="MobiDB-lite"/>
    </source>
</evidence>
<keyword evidence="3" id="KW-1185">Reference proteome</keyword>
<sequence>MANGCEAKNPEIHHTGTGAGGRKDHAKVIGLCHTHHRGEQGIHTLSRKVWEPIFGTEEQHLQRVALSLR</sequence>
<dbReference type="Gene3D" id="3.30.40.190">
    <property type="match status" value="1"/>
</dbReference>
<evidence type="ECO:0000313" key="2">
    <source>
        <dbReference type="EMBL" id="OWK42174.1"/>
    </source>
</evidence>
<reference evidence="3" key="1">
    <citation type="submission" date="2017-06" db="EMBL/GenBank/DDBJ databases">
        <title>Genome analysis of Fimbriiglobus ruber SP5, the first member of the order Planctomycetales with confirmed chitinolytic capability.</title>
        <authorList>
            <person name="Ravin N.V."/>
            <person name="Rakitin A.L."/>
            <person name="Ivanova A.A."/>
            <person name="Beletsky A.V."/>
            <person name="Kulichevskaya I.S."/>
            <person name="Mardanov A.V."/>
            <person name="Dedysh S.N."/>
        </authorList>
    </citation>
    <scope>NUCLEOTIDE SEQUENCE [LARGE SCALE GENOMIC DNA]</scope>
    <source>
        <strain evidence="3">SP5</strain>
    </source>
</reference>